<name>A0ABQ3GSV6_9GAMM</name>
<dbReference type="EMBL" id="BMZR01000006">
    <property type="protein sequence ID" value="GHD36448.1"/>
    <property type="molecule type" value="Genomic_DNA"/>
</dbReference>
<keyword evidence="2" id="KW-1185">Reference proteome</keyword>
<organism evidence="1 2">
    <name type="scientific">Psychrobacter glaciei</name>
    <dbReference type="NCBI Taxonomy" id="619771"/>
    <lineage>
        <taxon>Bacteria</taxon>
        <taxon>Pseudomonadati</taxon>
        <taxon>Pseudomonadota</taxon>
        <taxon>Gammaproteobacteria</taxon>
        <taxon>Moraxellales</taxon>
        <taxon>Moraxellaceae</taxon>
        <taxon>Psychrobacter</taxon>
    </lineage>
</organism>
<gene>
    <name evidence="1" type="ORF">GCM10016272_23600</name>
</gene>
<sequence length="275" mass="32038">MINILTEDFLSIEEVAIYLEKFGYSYDLEKQHEYTRLYSKIYDLNTQNNVTVLFHYYGMLQEEIEEVDYDENLCTGEPVRIPIYKEVNNIHANAHYYVDTALLRNILINEEQVELDHYISKYGKDELSTQNQERSYFLKNSVHISARHLRIPKCELDSVFEEILSSSTIDNQINKPTQKLLDDKILSHAEHSENDEVFHPKDSAYHLIAVLKDLLLDPNTTPYMFRTDNQKSTNQPTQAGLAEHIAAMNLKGLKARNINGIFSDANRLLNDLKKY</sequence>
<dbReference type="Proteomes" id="UP000610203">
    <property type="component" value="Unassembled WGS sequence"/>
</dbReference>
<protein>
    <submittedName>
        <fullName evidence="1">Uncharacterized protein</fullName>
    </submittedName>
</protein>
<accession>A0ABQ3GSV6</accession>
<evidence type="ECO:0000313" key="1">
    <source>
        <dbReference type="EMBL" id="GHD36448.1"/>
    </source>
</evidence>
<proteinExistence type="predicted"/>
<evidence type="ECO:0000313" key="2">
    <source>
        <dbReference type="Proteomes" id="UP000610203"/>
    </source>
</evidence>
<comment type="caution">
    <text evidence="1">The sequence shown here is derived from an EMBL/GenBank/DDBJ whole genome shotgun (WGS) entry which is preliminary data.</text>
</comment>
<reference evidence="2" key="1">
    <citation type="journal article" date="2019" name="Int. J. Syst. Evol. Microbiol.">
        <title>The Global Catalogue of Microorganisms (GCM) 10K type strain sequencing project: providing services to taxonomists for standard genome sequencing and annotation.</title>
        <authorList>
            <consortium name="The Broad Institute Genomics Platform"/>
            <consortium name="The Broad Institute Genome Sequencing Center for Infectious Disease"/>
            <person name="Wu L."/>
            <person name="Ma J."/>
        </authorList>
    </citation>
    <scope>NUCLEOTIDE SEQUENCE [LARGE SCALE GENOMIC DNA]</scope>
    <source>
        <strain evidence="2">KCTC 42280</strain>
    </source>
</reference>